<dbReference type="EMBL" id="BQKC01000001">
    <property type="protein sequence ID" value="GJM54861.1"/>
    <property type="molecule type" value="Genomic_DNA"/>
</dbReference>
<dbReference type="Proteomes" id="UP001055025">
    <property type="component" value="Unassembled WGS sequence"/>
</dbReference>
<comment type="caution">
    <text evidence="2">The sequence shown here is derived from an EMBL/GenBank/DDBJ whole genome shotgun (WGS) entry which is preliminary data.</text>
</comment>
<evidence type="ECO:0000313" key="3">
    <source>
        <dbReference type="Proteomes" id="UP001055025"/>
    </source>
</evidence>
<dbReference type="InterPro" id="IPR052519">
    <property type="entry name" value="Euk-type_GlcNAc_Kinase"/>
</dbReference>
<dbReference type="PANTHER" id="PTHR43190:SF3">
    <property type="entry name" value="N-ACETYL-D-GLUCOSAMINE KINASE"/>
    <property type="match status" value="1"/>
</dbReference>
<name>A0AAV5AZ10_9ACTN</name>
<dbReference type="RefSeq" id="WP_251164038.1">
    <property type="nucleotide sequence ID" value="NZ_BQKC01000001.1"/>
</dbReference>
<evidence type="ECO:0000259" key="1">
    <source>
        <dbReference type="Pfam" id="PF01869"/>
    </source>
</evidence>
<dbReference type="PANTHER" id="PTHR43190">
    <property type="entry name" value="N-ACETYL-D-GLUCOSAMINE KINASE"/>
    <property type="match status" value="1"/>
</dbReference>
<gene>
    <name evidence="2" type="ORF">ATOP_05160</name>
</gene>
<feature type="domain" description="ATPase BadF/BadG/BcrA/BcrD type" evidence="1">
    <location>
        <begin position="6"/>
        <end position="259"/>
    </location>
</feature>
<dbReference type="InterPro" id="IPR043129">
    <property type="entry name" value="ATPase_NBD"/>
</dbReference>
<dbReference type="Pfam" id="PF01869">
    <property type="entry name" value="BcrAD_BadFG"/>
    <property type="match status" value="1"/>
</dbReference>
<evidence type="ECO:0000313" key="2">
    <source>
        <dbReference type="EMBL" id="GJM54861.1"/>
    </source>
</evidence>
<accession>A0AAV5AZ10</accession>
<sequence>MYVATVDAGGTRTRFELRGPDGTVRCSHAGTTCHPAQVGLDAMARMLREGVERVASAAGAPMASTAVSLGVAGYGPGREGAVETALEDAFGDAAALLVASDAEVARVGALGGADGVLVVAGTGSIAVGSFDGLPVRVGGWGWPVGDEGSGAWLGREAVGLVLRRHDGRDPAGPLLDAAVCEALAVDSPEAIAGALAASRDQRRLLARAAPAAVSSARGGDGGAQALVARAATELARLANRAAEGHPGAPVSWTGGLFSAGDAVLGPFKAALDDTLVPLAPQGTPLDGAWMRAVRALNL</sequence>
<dbReference type="CDD" id="cd24007">
    <property type="entry name" value="ASKHA_NBD_eukNAGK-like"/>
    <property type="match status" value="1"/>
</dbReference>
<dbReference type="InterPro" id="IPR002731">
    <property type="entry name" value="ATPase_BadF"/>
</dbReference>
<proteinExistence type="predicted"/>
<dbReference type="Gene3D" id="3.30.420.40">
    <property type="match status" value="2"/>
</dbReference>
<dbReference type="AlphaFoldDB" id="A0AAV5AZ10"/>
<dbReference type="SUPFAM" id="SSF53067">
    <property type="entry name" value="Actin-like ATPase domain"/>
    <property type="match status" value="2"/>
</dbReference>
<reference evidence="2" key="1">
    <citation type="journal article" date="2022" name="Int. J. Syst. Evol. Microbiol.">
        <title>Granulimonas faecalis gen. nov., sp. nov., and Leptogranulimonas caecicola gen. nov., sp. nov., novel lactate-producing Atopobiaceae bacteria isolated from mouse intestines, and an emended description of the family Atopobiaceae.</title>
        <authorList>
            <person name="Morinaga K."/>
            <person name="Kusada H."/>
            <person name="Sakamoto S."/>
            <person name="Murakami T."/>
            <person name="Toyoda A."/>
            <person name="Mori H."/>
            <person name="Meng X.Y."/>
            <person name="Takashino M."/>
            <person name="Murotomi K."/>
            <person name="Tamaki H."/>
        </authorList>
    </citation>
    <scope>NUCLEOTIDE SEQUENCE</scope>
    <source>
        <strain evidence="2">OPF53</strain>
    </source>
</reference>
<organism evidence="2 3">
    <name type="scientific">Granulimonas faecalis</name>
    <dbReference type="NCBI Taxonomy" id="2894155"/>
    <lineage>
        <taxon>Bacteria</taxon>
        <taxon>Bacillati</taxon>
        <taxon>Actinomycetota</taxon>
        <taxon>Coriobacteriia</taxon>
        <taxon>Coriobacteriales</taxon>
        <taxon>Kribbibacteriaceae</taxon>
        <taxon>Granulimonas</taxon>
    </lineage>
</organism>
<keyword evidence="3" id="KW-1185">Reference proteome</keyword>
<protein>
    <recommendedName>
        <fullName evidence="1">ATPase BadF/BadG/BcrA/BcrD type domain-containing protein</fullName>
    </recommendedName>
</protein>